<dbReference type="PANTHER" id="PTHR22916:SF3">
    <property type="entry name" value="UDP-GLCNAC:BETAGAL BETA-1,3-N-ACETYLGLUCOSAMINYLTRANSFERASE-LIKE PROTEIN 1"/>
    <property type="match status" value="1"/>
</dbReference>
<dbReference type="GO" id="GO:0016758">
    <property type="term" value="F:hexosyltransferase activity"/>
    <property type="evidence" value="ECO:0007669"/>
    <property type="project" value="UniProtKB-ARBA"/>
</dbReference>
<accession>A0A137SH57</accession>
<evidence type="ECO:0000313" key="3">
    <source>
        <dbReference type="Proteomes" id="UP000070282"/>
    </source>
</evidence>
<dbReference type="InterPro" id="IPR001173">
    <property type="entry name" value="Glyco_trans_2-like"/>
</dbReference>
<comment type="caution">
    <text evidence="2">The sequence shown here is derived from an EMBL/GenBank/DDBJ whole genome shotgun (WGS) entry which is preliminary data.</text>
</comment>
<proteinExistence type="predicted"/>
<dbReference type="EMBL" id="LOCO01000002">
    <property type="protein sequence ID" value="KXO11776.1"/>
    <property type="molecule type" value="Genomic_DNA"/>
</dbReference>
<keyword evidence="3" id="KW-1185">Reference proteome</keyword>
<dbReference type="Gene3D" id="3.90.550.10">
    <property type="entry name" value="Spore Coat Polysaccharide Biosynthesis Protein SpsA, Chain A"/>
    <property type="match status" value="1"/>
</dbReference>
<dbReference type="PANTHER" id="PTHR22916">
    <property type="entry name" value="GLYCOSYLTRANSFERASE"/>
    <property type="match status" value="1"/>
</dbReference>
<reference evidence="3" key="1">
    <citation type="submission" date="2015-12" db="EMBL/GenBank/DDBJ databases">
        <authorList>
            <person name="Lima A."/>
            <person name="Farahani Zayas N."/>
            <person name="Castro Da Silva M.A."/>
            <person name="Cabral A."/>
            <person name="Pessatti M.L."/>
        </authorList>
    </citation>
    <scope>NUCLEOTIDE SEQUENCE [LARGE SCALE GENOMIC DNA]</scope>
    <source>
        <strain evidence="3">LAMA 842</strain>
    </source>
</reference>
<name>A0A137SH57_9GAMM</name>
<dbReference type="Pfam" id="PF00535">
    <property type="entry name" value="Glycos_transf_2"/>
    <property type="match status" value="1"/>
</dbReference>
<evidence type="ECO:0000313" key="2">
    <source>
        <dbReference type="EMBL" id="KXO11776.1"/>
    </source>
</evidence>
<feature type="domain" description="Glycosyltransferase 2-like" evidence="1">
    <location>
        <begin position="9"/>
        <end position="124"/>
    </location>
</feature>
<sequence>MSVNKPLISIITPTYNRADFIAEAVESVLAQTYPHFEFLIVDDGSTDHTDKVLEPYLNDERIRLFRQENQGQSVARNVALDDAKGEFICFLDSDNYWPAAKLEQQVRIFEQYPATDVLYGDNVIINEAGEELSRNNMARYSGHIAPYMVRDNCVAMNTTMARRRCFDEMGGMSGKRRVADDYDLWLRFSAKYEFRYEPEYWAWYRVMEDQISSDKTRRFQVNEQIIHDFRRDFPDAMSTREFNQGFAHFYIRKGRYLGSNGQKRDGVRELLKAVKYSPAELNVWRAFAAVLLK</sequence>
<dbReference type="InterPro" id="IPR029044">
    <property type="entry name" value="Nucleotide-diphossugar_trans"/>
</dbReference>
<organism evidence="2 3">
    <name type="scientific">Marinobacter excellens LAMA 842</name>
    <dbReference type="NCBI Taxonomy" id="1306954"/>
    <lineage>
        <taxon>Bacteria</taxon>
        <taxon>Pseudomonadati</taxon>
        <taxon>Pseudomonadota</taxon>
        <taxon>Gammaproteobacteria</taxon>
        <taxon>Pseudomonadales</taxon>
        <taxon>Marinobacteraceae</taxon>
        <taxon>Marinobacter</taxon>
    </lineage>
</organism>
<protein>
    <submittedName>
        <fullName evidence="2">Beta-1,3-glucosyltransferase</fullName>
    </submittedName>
</protein>
<dbReference type="PATRIC" id="fig|1306954.6.peg.1602"/>
<dbReference type="AlphaFoldDB" id="A0A137SH57"/>
<dbReference type="Proteomes" id="UP000070282">
    <property type="component" value="Unassembled WGS sequence"/>
</dbReference>
<evidence type="ECO:0000259" key="1">
    <source>
        <dbReference type="Pfam" id="PF00535"/>
    </source>
</evidence>
<gene>
    <name evidence="2" type="ORF">J122_651</name>
</gene>
<dbReference type="SUPFAM" id="SSF53448">
    <property type="entry name" value="Nucleotide-diphospho-sugar transferases"/>
    <property type="match status" value="1"/>
</dbReference>
<keyword evidence="2" id="KW-0808">Transferase</keyword>
<dbReference type="RefSeq" id="WP_061331080.1">
    <property type="nucleotide sequence ID" value="NZ_LOCO01000002.1"/>
</dbReference>